<accession>A0A699RR89</accession>
<gene>
    <name evidence="2" type="ORF">Tci_860136</name>
</gene>
<feature type="region of interest" description="Disordered" evidence="1">
    <location>
        <begin position="1"/>
        <end position="28"/>
    </location>
</feature>
<name>A0A699RR89_TANCI</name>
<feature type="non-terminal residue" evidence="2">
    <location>
        <position position="1"/>
    </location>
</feature>
<organism evidence="2">
    <name type="scientific">Tanacetum cinerariifolium</name>
    <name type="common">Dalmatian daisy</name>
    <name type="synonym">Chrysanthemum cinerariifolium</name>
    <dbReference type="NCBI Taxonomy" id="118510"/>
    <lineage>
        <taxon>Eukaryota</taxon>
        <taxon>Viridiplantae</taxon>
        <taxon>Streptophyta</taxon>
        <taxon>Embryophyta</taxon>
        <taxon>Tracheophyta</taxon>
        <taxon>Spermatophyta</taxon>
        <taxon>Magnoliopsida</taxon>
        <taxon>eudicotyledons</taxon>
        <taxon>Gunneridae</taxon>
        <taxon>Pentapetalae</taxon>
        <taxon>asterids</taxon>
        <taxon>campanulids</taxon>
        <taxon>Asterales</taxon>
        <taxon>Asteraceae</taxon>
        <taxon>Asteroideae</taxon>
        <taxon>Anthemideae</taxon>
        <taxon>Anthemidinae</taxon>
        <taxon>Tanacetum</taxon>
    </lineage>
</organism>
<dbReference type="AlphaFoldDB" id="A0A699RR89"/>
<dbReference type="EMBL" id="BKCJ011114113">
    <property type="protein sequence ID" value="GFC88166.1"/>
    <property type="molecule type" value="Genomic_DNA"/>
</dbReference>
<evidence type="ECO:0000313" key="2">
    <source>
        <dbReference type="EMBL" id="GFC88166.1"/>
    </source>
</evidence>
<sequence length="43" mass="4951">ALAKEPMQTTSQMEEPSHSEFDTGADDQLIIQSSQHPEWFFQQ</sequence>
<proteinExistence type="predicted"/>
<reference evidence="2" key="1">
    <citation type="journal article" date="2019" name="Sci. Rep.">
        <title>Draft genome of Tanacetum cinerariifolium, the natural source of mosquito coil.</title>
        <authorList>
            <person name="Yamashiro T."/>
            <person name="Shiraishi A."/>
            <person name="Satake H."/>
            <person name="Nakayama K."/>
        </authorList>
    </citation>
    <scope>NUCLEOTIDE SEQUENCE</scope>
</reference>
<protein>
    <submittedName>
        <fullName evidence="2">Uncharacterized protein</fullName>
    </submittedName>
</protein>
<comment type="caution">
    <text evidence="2">The sequence shown here is derived from an EMBL/GenBank/DDBJ whole genome shotgun (WGS) entry which is preliminary data.</text>
</comment>
<evidence type="ECO:0000256" key="1">
    <source>
        <dbReference type="SAM" id="MobiDB-lite"/>
    </source>
</evidence>